<dbReference type="RefSeq" id="WP_256507230.1">
    <property type="nucleotide sequence ID" value="NZ_CP101740.1"/>
</dbReference>
<evidence type="ECO:0000256" key="5">
    <source>
        <dbReference type="ARBA" id="ARBA00022960"/>
    </source>
</evidence>
<comment type="subcellular location">
    <subcellularLocation>
        <location evidence="1">Cell membrane</location>
        <topology evidence="1">Multi-pass membrane protein</topology>
    </subcellularLocation>
</comment>
<evidence type="ECO:0000256" key="8">
    <source>
        <dbReference type="SAM" id="Phobius"/>
    </source>
</evidence>
<keyword evidence="5" id="KW-0133">Cell shape</keyword>
<feature type="transmembrane region" description="Helical" evidence="8">
    <location>
        <begin position="137"/>
        <end position="156"/>
    </location>
</feature>
<evidence type="ECO:0000313" key="10">
    <source>
        <dbReference type="Proteomes" id="UP001058533"/>
    </source>
</evidence>
<keyword evidence="7 8" id="KW-0472">Membrane</keyword>
<evidence type="ECO:0000313" key="9">
    <source>
        <dbReference type="EMBL" id="UUL83390.1"/>
    </source>
</evidence>
<evidence type="ECO:0000256" key="2">
    <source>
        <dbReference type="ARBA" id="ARBA00007776"/>
    </source>
</evidence>
<evidence type="ECO:0000256" key="6">
    <source>
        <dbReference type="ARBA" id="ARBA00022989"/>
    </source>
</evidence>
<keyword evidence="6 8" id="KW-1133">Transmembrane helix</keyword>
<comment type="similarity">
    <text evidence="2">Belongs to the MreD family.</text>
</comment>
<evidence type="ECO:0000256" key="4">
    <source>
        <dbReference type="ARBA" id="ARBA00022692"/>
    </source>
</evidence>
<gene>
    <name evidence="9" type="primary">mreD</name>
    <name evidence="9" type="ORF">NMP03_03945</name>
</gene>
<name>A0ABY5L8U1_9SPHN</name>
<keyword evidence="4 8" id="KW-0812">Transmembrane</keyword>
<evidence type="ECO:0000256" key="3">
    <source>
        <dbReference type="ARBA" id="ARBA00022475"/>
    </source>
</evidence>
<feature type="transmembrane region" description="Helical" evidence="8">
    <location>
        <begin position="83"/>
        <end position="101"/>
    </location>
</feature>
<feature type="transmembrane region" description="Helical" evidence="8">
    <location>
        <begin position="113"/>
        <end position="131"/>
    </location>
</feature>
<accession>A0ABY5L8U1</accession>
<dbReference type="Proteomes" id="UP001058533">
    <property type="component" value="Chromosome"/>
</dbReference>
<proteinExistence type="inferred from homology"/>
<dbReference type="Pfam" id="PF04093">
    <property type="entry name" value="MreD"/>
    <property type="match status" value="1"/>
</dbReference>
<sequence>MNEPLRTGFAEPDAPVRSKRLAPITVMLGSLMVLFPVISTIPWMPPFGLMVLLGWRLLRPDVFKVWVAVPLGLFDDLLSGQPLGSAMLLWTTCFLAIEVLDSRLVWRDFWQDWLLATGAIGFCLIAGRLIASPLGAHVDTVLLLQLALSVALYPLISRMCAAIDQRGRP</sequence>
<organism evidence="9 10">
    <name type="scientific">Sphingomonas qomolangmaensis</name>
    <dbReference type="NCBI Taxonomy" id="2918765"/>
    <lineage>
        <taxon>Bacteria</taxon>
        <taxon>Pseudomonadati</taxon>
        <taxon>Pseudomonadota</taxon>
        <taxon>Alphaproteobacteria</taxon>
        <taxon>Sphingomonadales</taxon>
        <taxon>Sphingomonadaceae</taxon>
        <taxon>Sphingomonas</taxon>
    </lineage>
</organism>
<reference evidence="9" key="1">
    <citation type="submission" date="2022-07" db="EMBL/GenBank/DDBJ databases">
        <title>Sphingomonas sp. nov., a novel bacterium isolated from the north slope of the Mount Everest.</title>
        <authorList>
            <person name="Cui X."/>
            <person name="Liu Y."/>
        </authorList>
    </citation>
    <scope>NUCLEOTIDE SEQUENCE</scope>
    <source>
        <strain evidence="9">S5-59</strain>
    </source>
</reference>
<protein>
    <submittedName>
        <fullName evidence="9">Rod shape-determining protein MreD</fullName>
    </submittedName>
</protein>
<evidence type="ECO:0000256" key="1">
    <source>
        <dbReference type="ARBA" id="ARBA00004651"/>
    </source>
</evidence>
<feature type="transmembrane region" description="Helical" evidence="8">
    <location>
        <begin position="21"/>
        <end position="44"/>
    </location>
</feature>
<evidence type="ECO:0000256" key="7">
    <source>
        <dbReference type="ARBA" id="ARBA00023136"/>
    </source>
</evidence>
<dbReference type="EMBL" id="CP101740">
    <property type="protein sequence ID" value="UUL83390.1"/>
    <property type="molecule type" value="Genomic_DNA"/>
</dbReference>
<dbReference type="InterPro" id="IPR007227">
    <property type="entry name" value="Cell_shape_determining_MreD"/>
</dbReference>
<keyword evidence="10" id="KW-1185">Reference proteome</keyword>
<keyword evidence="3" id="KW-1003">Cell membrane</keyword>